<dbReference type="Gene3D" id="1.10.510.10">
    <property type="entry name" value="Transferase(Phosphotransferase) domain 1"/>
    <property type="match status" value="1"/>
</dbReference>
<organism evidence="4 5">
    <name type="scientific">Fasciolopsis buskii</name>
    <dbReference type="NCBI Taxonomy" id="27845"/>
    <lineage>
        <taxon>Eukaryota</taxon>
        <taxon>Metazoa</taxon>
        <taxon>Spiralia</taxon>
        <taxon>Lophotrochozoa</taxon>
        <taxon>Platyhelminthes</taxon>
        <taxon>Trematoda</taxon>
        <taxon>Digenea</taxon>
        <taxon>Plagiorchiida</taxon>
        <taxon>Echinostomata</taxon>
        <taxon>Echinostomatoidea</taxon>
        <taxon>Fasciolidae</taxon>
        <taxon>Fasciolopsis</taxon>
    </lineage>
</organism>
<dbReference type="OrthoDB" id="9942861at2759"/>
<proteinExistence type="inferred from homology"/>
<dbReference type="GO" id="GO:0005524">
    <property type="term" value="F:ATP binding"/>
    <property type="evidence" value="ECO:0007669"/>
    <property type="project" value="InterPro"/>
</dbReference>
<keyword evidence="5" id="KW-1185">Reference proteome</keyword>
<evidence type="ECO:0000259" key="3">
    <source>
        <dbReference type="PROSITE" id="PS50011"/>
    </source>
</evidence>
<name>A0A8E0RTS9_9TREM</name>
<feature type="region of interest" description="Disordered" evidence="2">
    <location>
        <begin position="699"/>
        <end position="730"/>
    </location>
</feature>
<feature type="compositionally biased region" description="Acidic residues" evidence="2">
    <location>
        <begin position="716"/>
        <end position="730"/>
    </location>
</feature>
<sequence>MGNGPSELQAKPIAPLLLQGKVLIDQTFMHDVTIHHTTQQDYSKFRIIKFTHVDRGNEGRVKLRNRSSLQFCLEKRFQLNDLLNSACLPSRCRHPSVLCIHKHLLDPTGSSLYLIAEPSLPLSLLIKHCDFDDILLGIRSVLGALDFVHQNLSLSHNNLRVSSVFVTSQSQWKLSGFEFAQPFDEMNKEITELLELLLHDGDNLIAASAYHRRYPHCYDVYSFSRLTTKLVTECLGSDCPLFASFLQVLHKSCMHPQPKVRIAPAQLLAHPVFHQPLLIATEFLESYMTRTDEEKVEFFNTFRDKIARRLNPDLICKKILPKCLDSAIFLDPPSERFVTQLLHPYPENGVNLVDKQPSTELGLFSESTFQRFVSPLLLGKFRIHERLTRLILLQHFPGYGHLFQNCELKDPILLEVCLGVFDTYDLLSSWSLRILGDLSANLGATMVLNTLREVEATLRRDSKLPPVSAKSSGTVAWPRAPLFSEAAPKISRLQRELPLSERRNAGGVNGTGLSLAQLASLSADYNPDSNPQLMFPGETDDEDGGDGFSQNFRQPIPLRGNARKIKRSNEVQPDANVRNIPCQLVLNGYPSPELHHDDSGHDNCLVDPKSRTDIDQTSTTSTTKREEFGGSLLAGSVHKVMTEEQQIERLLNTMEPKLTIGDSRLSSVVPLDVPSKNQINAPVGTQMPSSSRLAICETTDRRDAGSGEDVNKNESDIGDGWDEAWDTVVD</sequence>
<evidence type="ECO:0000313" key="4">
    <source>
        <dbReference type="EMBL" id="KAA0187584.1"/>
    </source>
</evidence>
<evidence type="ECO:0000313" key="5">
    <source>
        <dbReference type="Proteomes" id="UP000728185"/>
    </source>
</evidence>
<dbReference type="InterPro" id="IPR011989">
    <property type="entry name" value="ARM-like"/>
</dbReference>
<dbReference type="PROSITE" id="PS50011">
    <property type="entry name" value="PROTEIN_KINASE_DOM"/>
    <property type="match status" value="1"/>
</dbReference>
<gene>
    <name evidence="4" type="ORF">FBUS_04422</name>
</gene>
<feature type="compositionally biased region" description="Basic and acidic residues" evidence="2">
    <location>
        <begin position="699"/>
        <end position="715"/>
    </location>
</feature>
<accession>A0A8E0RTS9</accession>
<evidence type="ECO:0000256" key="2">
    <source>
        <dbReference type="SAM" id="MobiDB-lite"/>
    </source>
</evidence>
<dbReference type="EMBL" id="LUCM01009024">
    <property type="protein sequence ID" value="KAA0187584.1"/>
    <property type="molecule type" value="Genomic_DNA"/>
</dbReference>
<reference evidence="4" key="1">
    <citation type="submission" date="2019-05" db="EMBL/GenBank/DDBJ databases">
        <title>Annotation for the trematode Fasciolopsis buski.</title>
        <authorList>
            <person name="Choi Y.-J."/>
        </authorList>
    </citation>
    <scope>NUCLEOTIDE SEQUENCE</scope>
    <source>
        <strain evidence="4">HT</strain>
        <tissue evidence="4">Whole worm</tissue>
    </source>
</reference>
<dbReference type="SUPFAM" id="SSF56112">
    <property type="entry name" value="Protein kinase-like (PK-like)"/>
    <property type="match status" value="1"/>
</dbReference>
<comment type="similarity">
    <text evidence="1">Belongs to the protein kinase superfamily.</text>
</comment>
<dbReference type="PANTHER" id="PTHR12984">
    <property type="entry name" value="SCY1-RELATED S/T PROTEIN KINASE-LIKE"/>
    <property type="match status" value="1"/>
</dbReference>
<feature type="region of interest" description="Disordered" evidence="2">
    <location>
        <begin position="593"/>
        <end position="624"/>
    </location>
</feature>
<feature type="domain" description="Protein kinase" evidence="3">
    <location>
        <begin position="47"/>
        <end position="273"/>
    </location>
</feature>
<dbReference type="InterPro" id="IPR000719">
    <property type="entry name" value="Prot_kinase_dom"/>
</dbReference>
<evidence type="ECO:0000256" key="1">
    <source>
        <dbReference type="ARBA" id="ARBA00038349"/>
    </source>
</evidence>
<dbReference type="InterPro" id="IPR011009">
    <property type="entry name" value="Kinase-like_dom_sf"/>
</dbReference>
<dbReference type="PANTHER" id="PTHR12984:SF15">
    <property type="entry name" value="PROTEIN-ASSOCIATING WITH THE CARBOXYL-TERMINAL DOMAIN OF EZRIN"/>
    <property type="match status" value="1"/>
</dbReference>
<dbReference type="InterPro" id="IPR051177">
    <property type="entry name" value="CIK-Related_Protein"/>
</dbReference>
<dbReference type="AlphaFoldDB" id="A0A8E0RTS9"/>
<dbReference type="GO" id="GO:0004672">
    <property type="term" value="F:protein kinase activity"/>
    <property type="evidence" value="ECO:0007669"/>
    <property type="project" value="InterPro"/>
</dbReference>
<protein>
    <recommendedName>
        <fullName evidence="3">Protein kinase domain-containing protein</fullName>
    </recommendedName>
</protein>
<dbReference type="Proteomes" id="UP000728185">
    <property type="component" value="Unassembled WGS sequence"/>
</dbReference>
<comment type="caution">
    <text evidence="4">The sequence shown here is derived from an EMBL/GenBank/DDBJ whole genome shotgun (WGS) entry which is preliminary data.</text>
</comment>
<dbReference type="Gene3D" id="1.25.10.10">
    <property type="entry name" value="Leucine-rich Repeat Variant"/>
    <property type="match status" value="1"/>
</dbReference>